<dbReference type="SUPFAM" id="SSF51197">
    <property type="entry name" value="Clavaminate synthase-like"/>
    <property type="match status" value="1"/>
</dbReference>
<dbReference type="Proteomes" id="UP000292262">
    <property type="component" value="Unassembled WGS sequence"/>
</dbReference>
<dbReference type="Gene3D" id="2.60.120.330">
    <property type="entry name" value="B-lactam Antibiotic, Isopenicillin N Synthase, Chain"/>
    <property type="match status" value="1"/>
</dbReference>
<sequence length="229" mass="26430">MHNDVIKLPLFFSTSQLLKDLDHCKKYDFTDHYNQQDYSGTWTSIALRSSSGNPEEVFATASSSNNYKDTELLTKCLYFKEIIEGFKCPKLSIRLLNLSAGSLIKTHTDHNLSYEDKEFRIHIPITTNDLVDFTIGDHKVEMLPGECWYGDFTLPHSVENHGNTDRVHLVLDCVRNEWTDTLFKKAGYDFAIKKEHNYDPDTKAKMIEELQKMNTPTANQLITNLQKET</sequence>
<feature type="domain" description="Aspartyl/asparaginy/proline hydroxylase" evidence="1">
    <location>
        <begin position="23"/>
        <end position="175"/>
    </location>
</feature>
<dbReference type="Pfam" id="PF05118">
    <property type="entry name" value="Asp_Arg_Hydrox"/>
    <property type="match status" value="1"/>
</dbReference>
<dbReference type="RefSeq" id="WP_130285534.1">
    <property type="nucleotide sequence ID" value="NZ_SGXE01000001.1"/>
</dbReference>
<protein>
    <submittedName>
        <fullName evidence="2">Aspartyl/asparaginyl beta-hydroxylase</fullName>
    </submittedName>
</protein>
<organism evidence="2 3">
    <name type="scientific">Aquimarina brevivitae</name>
    <dbReference type="NCBI Taxonomy" id="323412"/>
    <lineage>
        <taxon>Bacteria</taxon>
        <taxon>Pseudomonadati</taxon>
        <taxon>Bacteroidota</taxon>
        <taxon>Flavobacteriia</taxon>
        <taxon>Flavobacteriales</taxon>
        <taxon>Flavobacteriaceae</taxon>
        <taxon>Aquimarina</taxon>
    </lineage>
</organism>
<evidence type="ECO:0000313" key="2">
    <source>
        <dbReference type="EMBL" id="RZS99713.1"/>
    </source>
</evidence>
<dbReference type="InterPro" id="IPR027443">
    <property type="entry name" value="IPNS-like_sf"/>
</dbReference>
<reference evidence="2 3" key="1">
    <citation type="submission" date="2019-02" db="EMBL/GenBank/DDBJ databases">
        <title>Genomic Encyclopedia of Type Strains, Phase IV (KMG-IV): sequencing the most valuable type-strain genomes for metagenomic binning, comparative biology and taxonomic classification.</title>
        <authorList>
            <person name="Goeker M."/>
        </authorList>
    </citation>
    <scope>NUCLEOTIDE SEQUENCE [LARGE SCALE GENOMIC DNA]</scope>
    <source>
        <strain evidence="2 3">DSM 17196</strain>
    </source>
</reference>
<keyword evidence="3" id="KW-1185">Reference proteome</keyword>
<evidence type="ECO:0000259" key="1">
    <source>
        <dbReference type="Pfam" id="PF05118"/>
    </source>
</evidence>
<gene>
    <name evidence="2" type="ORF">EV197_0937</name>
</gene>
<accession>A0A4Q7PGQ1</accession>
<evidence type="ECO:0000313" key="3">
    <source>
        <dbReference type="Proteomes" id="UP000292262"/>
    </source>
</evidence>
<dbReference type="EMBL" id="SGXE01000001">
    <property type="protein sequence ID" value="RZS99713.1"/>
    <property type="molecule type" value="Genomic_DNA"/>
</dbReference>
<proteinExistence type="predicted"/>
<dbReference type="InterPro" id="IPR007803">
    <property type="entry name" value="Asp/Arg/Pro-Hydrxlase"/>
</dbReference>
<dbReference type="OrthoDB" id="1441538at2"/>
<dbReference type="AlphaFoldDB" id="A0A4Q7PGQ1"/>
<name>A0A4Q7PGQ1_9FLAO</name>
<comment type="caution">
    <text evidence="2">The sequence shown here is derived from an EMBL/GenBank/DDBJ whole genome shotgun (WGS) entry which is preliminary data.</text>
</comment>